<feature type="domain" description="Restriction system protein Mrr-like N-terminal" evidence="2">
    <location>
        <begin position="6"/>
        <end position="90"/>
    </location>
</feature>
<reference evidence="3" key="2">
    <citation type="submission" date="2020-09" db="EMBL/GenBank/DDBJ databases">
        <authorList>
            <person name="Sun Q."/>
            <person name="Zhou Y."/>
        </authorList>
    </citation>
    <scope>NUCLEOTIDE SEQUENCE</scope>
    <source>
        <strain evidence="3">CGMCC 1.15320</strain>
    </source>
</reference>
<keyword evidence="3" id="KW-0378">Hydrolase</keyword>
<dbReference type="GO" id="GO:0003677">
    <property type="term" value="F:DNA binding"/>
    <property type="evidence" value="ECO:0007669"/>
    <property type="project" value="InterPro"/>
</dbReference>
<sequence>MPIPDYETLMLPLLRLFAEGLPNVQSCIPKLRVQFNITDEEAAELIPSGTQTLLQNRAHWARTYLAKAGLLTSPRRNLHVITELGRNVLADEPVKIDNAYLAQFTNFSEWIENSKAPGREDYRATSTEPVSGDVTLIDDSQTPEDAIEAASTLLNAALRDELLALLFQLSPQRFERLILDLLSAMGYGGGNIERGSLTKATGDGGIDGIIHEDALGLDAVYIQAKRYAEDNRVGRPDVQRFIGSLTGEGATKGVFVTTSDFSREAHDYLRRVQHRVVLINGQRLAQLMILHGVGVRTRQTYLIRSVDEDYFASVTP</sequence>
<dbReference type="Proteomes" id="UP000636264">
    <property type="component" value="Unassembled WGS sequence"/>
</dbReference>
<evidence type="ECO:0000313" key="3">
    <source>
        <dbReference type="EMBL" id="GGA59726.1"/>
    </source>
</evidence>
<dbReference type="PANTHER" id="PTHR30015:SF7">
    <property type="entry name" value="TYPE IV METHYL-DIRECTED RESTRICTION ENZYME ECOKMRR"/>
    <property type="match status" value="1"/>
</dbReference>
<dbReference type="InterPro" id="IPR025745">
    <property type="entry name" value="Mrr-like_N_dom"/>
</dbReference>
<keyword evidence="3" id="KW-0540">Nuclease</keyword>
<dbReference type="EMBL" id="BMIF01000002">
    <property type="protein sequence ID" value="GGA59726.1"/>
    <property type="molecule type" value="Genomic_DNA"/>
</dbReference>
<dbReference type="PANTHER" id="PTHR30015">
    <property type="entry name" value="MRR RESTRICTION SYSTEM PROTEIN"/>
    <property type="match status" value="1"/>
</dbReference>
<dbReference type="Gene3D" id="3.40.1350.10">
    <property type="match status" value="1"/>
</dbReference>
<protein>
    <submittedName>
        <fullName evidence="3">Restriction endonuclease</fullName>
    </submittedName>
</protein>
<accession>A0A916W1Z5</accession>
<organism evidence="3 4">
    <name type="scientific">Nitratireductor aestuarii</name>
    <dbReference type="NCBI Taxonomy" id="1735103"/>
    <lineage>
        <taxon>Bacteria</taxon>
        <taxon>Pseudomonadati</taxon>
        <taxon>Pseudomonadota</taxon>
        <taxon>Alphaproteobacteria</taxon>
        <taxon>Hyphomicrobiales</taxon>
        <taxon>Phyllobacteriaceae</taxon>
        <taxon>Nitratireductor</taxon>
    </lineage>
</organism>
<proteinExistence type="predicted"/>
<dbReference type="InterPro" id="IPR011335">
    <property type="entry name" value="Restrct_endonuc-II-like"/>
</dbReference>
<dbReference type="InterPro" id="IPR052906">
    <property type="entry name" value="Type_IV_Methyl-Rstrct_Enzyme"/>
</dbReference>
<dbReference type="GO" id="GO:0015666">
    <property type="term" value="F:restriction endodeoxyribonuclease activity"/>
    <property type="evidence" value="ECO:0007669"/>
    <property type="project" value="TreeGrafter"/>
</dbReference>
<dbReference type="SUPFAM" id="SSF52980">
    <property type="entry name" value="Restriction endonuclease-like"/>
    <property type="match status" value="1"/>
</dbReference>
<dbReference type="AlphaFoldDB" id="A0A916W1Z5"/>
<dbReference type="InterPro" id="IPR011856">
    <property type="entry name" value="tRNA_endonuc-like_dom_sf"/>
</dbReference>
<dbReference type="Pfam" id="PF14338">
    <property type="entry name" value="Mrr_N"/>
    <property type="match status" value="1"/>
</dbReference>
<keyword evidence="4" id="KW-1185">Reference proteome</keyword>
<dbReference type="RefSeq" id="WP_188720018.1">
    <property type="nucleotide sequence ID" value="NZ_BMIF01000002.1"/>
</dbReference>
<evidence type="ECO:0000313" key="4">
    <source>
        <dbReference type="Proteomes" id="UP000636264"/>
    </source>
</evidence>
<keyword evidence="3" id="KW-0255">Endonuclease</keyword>
<dbReference type="GO" id="GO:0009307">
    <property type="term" value="P:DNA restriction-modification system"/>
    <property type="evidence" value="ECO:0007669"/>
    <property type="project" value="InterPro"/>
</dbReference>
<evidence type="ECO:0000259" key="2">
    <source>
        <dbReference type="Pfam" id="PF14338"/>
    </source>
</evidence>
<feature type="domain" description="Restriction endonuclease type IV Mrr" evidence="1">
    <location>
        <begin position="168"/>
        <end position="288"/>
    </location>
</feature>
<dbReference type="InterPro" id="IPR007560">
    <property type="entry name" value="Restrct_endonuc_IV_Mrr"/>
</dbReference>
<gene>
    <name evidence="3" type="ORF">GCM10011385_11880</name>
</gene>
<reference evidence="3" key="1">
    <citation type="journal article" date="2014" name="Int. J. Syst. Evol. Microbiol.">
        <title>Complete genome sequence of Corynebacterium casei LMG S-19264T (=DSM 44701T), isolated from a smear-ripened cheese.</title>
        <authorList>
            <consortium name="US DOE Joint Genome Institute (JGI-PGF)"/>
            <person name="Walter F."/>
            <person name="Albersmeier A."/>
            <person name="Kalinowski J."/>
            <person name="Ruckert C."/>
        </authorList>
    </citation>
    <scope>NUCLEOTIDE SEQUENCE</scope>
    <source>
        <strain evidence="3">CGMCC 1.15320</strain>
    </source>
</reference>
<name>A0A916W1Z5_9HYPH</name>
<comment type="caution">
    <text evidence="3">The sequence shown here is derived from an EMBL/GenBank/DDBJ whole genome shotgun (WGS) entry which is preliminary data.</text>
</comment>
<dbReference type="Pfam" id="PF04471">
    <property type="entry name" value="Mrr_cat"/>
    <property type="match status" value="1"/>
</dbReference>
<evidence type="ECO:0000259" key="1">
    <source>
        <dbReference type="Pfam" id="PF04471"/>
    </source>
</evidence>